<dbReference type="EMBL" id="KN831773">
    <property type="protein sequence ID" value="KIM44465.1"/>
    <property type="molecule type" value="Genomic_DNA"/>
</dbReference>
<evidence type="ECO:0000256" key="1">
    <source>
        <dbReference type="SAM" id="MobiDB-lite"/>
    </source>
</evidence>
<proteinExistence type="predicted"/>
<evidence type="ECO:0000313" key="3">
    <source>
        <dbReference type="EMBL" id="KIM44465.1"/>
    </source>
</evidence>
<organism evidence="3 4">
    <name type="scientific">Hebeloma cylindrosporum</name>
    <dbReference type="NCBI Taxonomy" id="76867"/>
    <lineage>
        <taxon>Eukaryota</taxon>
        <taxon>Fungi</taxon>
        <taxon>Dikarya</taxon>
        <taxon>Basidiomycota</taxon>
        <taxon>Agaricomycotina</taxon>
        <taxon>Agaricomycetes</taxon>
        <taxon>Agaricomycetidae</taxon>
        <taxon>Agaricales</taxon>
        <taxon>Agaricineae</taxon>
        <taxon>Hymenogastraceae</taxon>
        <taxon>Hebeloma</taxon>
    </lineage>
</organism>
<dbReference type="Proteomes" id="UP000053424">
    <property type="component" value="Unassembled WGS sequence"/>
</dbReference>
<accession>A0A0C3C6F1</accession>
<keyword evidence="2" id="KW-0472">Membrane</keyword>
<protein>
    <submittedName>
        <fullName evidence="3">Uncharacterized protein</fullName>
    </submittedName>
</protein>
<sequence length="127" mass="13479">MDHDPSNVPAASQIPGAEGDKVFAVFICVLLGMPGLLGILMCCLIYFKPTKPLQTTPQQAEAGDASDNCGAMDFNPPAYPQAELEAGKSLDLPPPAVTEDKESDSNSERPYPQLSTQLPMNADGSDR</sequence>
<evidence type="ECO:0000313" key="4">
    <source>
        <dbReference type="Proteomes" id="UP000053424"/>
    </source>
</evidence>
<feature type="compositionally biased region" description="Basic and acidic residues" evidence="1">
    <location>
        <begin position="98"/>
        <end position="107"/>
    </location>
</feature>
<evidence type="ECO:0000256" key="2">
    <source>
        <dbReference type="SAM" id="Phobius"/>
    </source>
</evidence>
<keyword evidence="4" id="KW-1185">Reference proteome</keyword>
<reference evidence="4" key="2">
    <citation type="submission" date="2015-01" db="EMBL/GenBank/DDBJ databases">
        <title>Evolutionary Origins and Diversification of the Mycorrhizal Mutualists.</title>
        <authorList>
            <consortium name="DOE Joint Genome Institute"/>
            <consortium name="Mycorrhizal Genomics Consortium"/>
            <person name="Kohler A."/>
            <person name="Kuo A."/>
            <person name="Nagy L.G."/>
            <person name="Floudas D."/>
            <person name="Copeland A."/>
            <person name="Barry K.W."/>
            <person name="Cichocki N."/>
            <person name="Veneault-Fourrey C."/>
            <person name="LaButti K."/>
            <person name="Lindquist E.A."/>
            <person name="Lipzen A."/>
            <person name="Lundell T."/>
            <person name="Morin E."/>
            <person name="Murat C."/>
            <person name="Riley R."/>
            <person name="Ohm R."/>
            <person name="Sun H."/>
            <person name="Tunlid A."/>
            <person name="Henrissat B."/>
            <person name="Grigoriev I.V."/>
            <person name="Hibbett D.S."/>
            <person name="Martin F."/>
        </authorList>
    </citation>
    <scope>NUCLEOTIDE SEQUENCE [LARGE SCALE GENOMIC DNA]</scope>
    <source>
        <strain evidence="4">h7</strain>
    </source>
</reference>
<keyword evidence="2" id="KW-1133">Transmembrane helix</keyword>
<keyword evidence="2" id="KW-0812">Transmembrane</keyword>
<reference evidence="3 4" key="1">
    <citation type="submission" date="2014-04" db="EMBL/GenBank/DDBJ databases">
        <authorList>
            <consortium name="DOE Joint Genome Institute"/>
            <person name="Kuo A."/>
            <person name="Gay G."/>
            <person name="Dore J."/>
            <person name="Kohler A."/>
            <person name="Nagy L.G."/>
            <person name="Floudas D."/>
            <person name="Copeland A."/>
            <person name="Barry K.W."/>
            <person name="Cichocki N."/>
            <person name="Veneault-Fourrey C."/>
            <person name="LaButti K."/>
            <person name="Lindquist E.A."/>
            <person name="Lipzen A."/>
            <person name="Lundell T."/>
            <person name="Morin E."/>
            <person name="Murat C."/>
            <person name="Sun H."/>
            <person name="Tunlid A."/>
            <person name="Henrissat B."/>
            <person name="Grigoriev I.V."/>
            <person name="Hibbett D.S."/>
            <person name="Martin F."/>
            <person name="Nordberg H.P."/>
            <person name="Cantor M.N."/>
            <person name="Hua S.X."/>
        </authorList>
    </citation>
    <scope>NUCLEOTIDE SEQUENCE [LARGE SCALE GENOMIC DNA]</scope>
    <source>
        <strain evidence="4">h7</strain>
    </source>
</reference>
<name>A0A0C3C6F1_HEBCY</name>
<dbReference type="AlphaFoldDB" id="A0A0C3C6F1"/>
<gene>
    <name evidence="3" type="ORF">M413DRAFT_24958</name>
</gene>
<feature type="transmembrane region" description="Helical" evidence="2">
    <location>
        <begin position="22"/>
        <end position="47"/>
    </location>
</feature>
<dbReference type="HOGENOM" id="CLU_1970835_0_0_1"/>
<feature type="region of interest" description="Disordered" evidence="1">
    <location>
        <begin position="55"/>
        <end position="127"/>
    </location>
</feature>